<dbReference type="InterPro" id="IPR046522">
    <property type="entry name" value="DUF6699"/>
</dbReference>
<reference evidence="2" key="1">
    <citation type="submission" date="2020-11" db="EMBL/GenBank/DDBJ databases">
        <authorList>
            <consortium name="DOE Joint Genome Institute"/>
            <person name="Ahrendt S."/>
            <person name="Riley R."/>
            <person name="Andreopoulos W."/>
            <person name="Labutti K."/>
            <person name="Pangilinan J."/>
            <person name="Ruiz-Duenas F.J."/>
            <person name="Barrasa J.M."/>
            <person name="Sanchez-Garcia M."/>
            <person name="Camarero S."/>
            <person name="Miyauchi S."/>
            <person name="Serrano A."/>
            <person name="Linde D."/>
            <person name="Babiker R."/>
            <person name="Drula E."/>
            <person name="Ayuso-Fernandez I."/>
            <person name="Pacheco R."/>
            <person name="Padilla G."/>
            <person name="Ferreira P."/>
            <person name="Barriuso J."/>
            <person name="Kellner H."/>
            <person name="Castanera R."/>
            <person name="Alfaro M."/>
            <person name="Ramirez L."/>
            <person name="Pisabarro A.G."/>
            <person name="Kuo A."/>
            <person name="Tritt A."/>
            <person name="Lipzen A."/>
            <person name="He G."/>
            <person name="Yan M."/>
            <person name="Ng V."/>
            <person name="Cullen D."/>
            <person name="Martin F."/>
            <person name="Rosso M.-N."/>
            <person name="Henrissat B."/>
            <person name="Hibbett D."/>
            <person name="Martinez A.T."/>
            <person name="Grigoriev I.V."/>
        </authorList>
    </citation>
    <scope>NUCLEOTIDE SEQUENCE</scope>
    <source>
        <strain evidence="2">ATCC 90797</strain>
    </source>
</reference>
<dbReference type="AlphaFoldDB" id="A0A9P6A2R6"/>
<dbReference type="Pfam" id="PF20415">
    <property type="entry name" value="DUF6699"/>
    <property type="match status" value="1"/>
</dbReference>
<name>A0A9P6A2R6_PLEER</name>
<organism evidence="2 3">
    <name type="scientific">Pleurotus eryngii</name>
    <name type="common">Boletus of the steppes</name>
    <dbReference type="NCBI Taxonomy" id="5323"/>
    <lineage>
        <taxon>Eukaryota</taxon>
        <taxon>Fungi</taxon>
        <taxon>Dikarya</taxon>
        <taxon>Basidiomycota</taxon>
        <taxon>Agaricomycotina</taxon>
        <taxon>Agaricomycetes</taxon>
        <taxon>Agaricomycetidae</taxon>
        <taxon>Agaricales</taxon>
        <taxon>Pleurotineae</taxon>
        <taxon>Pleurotaceae</taxon>
        <taxon>Pleurotus</taxon>
    </lineage>
</organism>
<comment type="caution">
    <text evidence="2">The sequence shown here is derived from an EMBL/GenBank/DDBJ whole genome shotgun (WGS) entry which is preliminary data.</text>
</comment>
<dbReference type="Proteomes" id="UP000807025">
    <property type="component" value="Unassembled WGS sequence"/>
</dbReference>
<sequence>MPRILPLKSCLKNGRRKSLDRRVRFKSSPSVHLLGLQSATRGPVPIKSGIILDPSARMNSPFVSSNYLLPTPSACYPTIPVTQTTMGCTPATMLSPLPWQINQQQTWSGPGGTHMFVPQGPSIPVRSPYPHQLQSFQNGPGCTPWPHTHQLSTPYAPPPQAMSSWTPALQAVPLFAPPARAITTFTPGTFTTFLPPQGVTTFVPAPQAVSTFTPAPPAPQAFFVPSQQAQVITSSPGPMLACPSSALVGCSSVGLVEPQLHSSLSSTFQSIQWDMLCDPSDAKYKPCMASALGTNDLPMDDPAVSPSHAYQKFVLRIPHLDHMVTLWGGIPVKPSSCNSHITIGDVLTSIHQYMYTKISEDDEMYIEGRVPGKLEQGFNRRMQVSQNAASFEHQRGYVRIDAMGGWTKFLGLRPANMGMSPCGGQGRYYLDIESGC</sequence>
<evidence type="ECO:0000259" key="1">
    <source>
        <dbReference type="Pfam" id="PF20415"/>
    </source>
</evidence>
<proteinExistence type="predicted"/>
<gene>
    <name evidence="2" type="ORF">BDN71DRAFT_1445661</name>
</gene>
<evidence type="ECO:0000313" key="3">
    <source>
        <dbReference type="Proteomes" id="UP000807025"/>
    </source>
</evidence>
<keyword evidence="3" id="KW-1185">Reference proteome</keyword>
<dbReference type="EMBL" id="MU154549">
    <property type="protein sequence ID" value="KAF9496739.1"/>
    <property type="molecule type" value="Genomic_DNA"/>
</dbReference>
<accession>A0A9P6A2R6</accession>
<evidence type="ECO:0000313" key="2">
    <source>
        <dbReference type="EMBL" id="KAF9496739.1"/>
    </source>
</evidence>
<dbReference type="OrthoDB" id="3241567at2759"/>
<feature type="domain" description="DUF6699" evidence="1">
    <location>
        <begin position="271"/>
        <end position="415"/>
    </location>
</feature>
<protein>
    <recommendedName>
        <fullName evidence="1">DUF6699 domain-containing protein</fullName>
    </recommendedName>
</protein>